<dbReference type="EMBL" id="CP114203">
    <property type="protein sequence ID" value="WAU09411.1"/>
    <property type="molecule type" value="Genomic_DNA"/>
</dbReference>
<evidence type="ECO:0000313" key="3">
    <source>
        <dbReference type="Proteomes" id="UP001210169"/>
    </source>
</evidence>
<name>A0ABY7JHP0_STRNI</name>
<organism evidence="2 3">
    <name type="scientific">Streptomyces nigrescens</name>
    <dbReference type="NCBI Taxonomy" id="1920"/>
    <lineage>
        <taxon>Bacteria</taxon>
        <taxon>Bacillati</taxon>
        <taxon>Actinomycetota</taxon>
        <taxon>Actinomycetes</taxon>
        <taxon>Kitasatosporales</taxon>
        <taxon>Streptomycetaceae</taxon>
        <taxon>Streptomyces</taxon>
    </lineage>
</organism>
<proteinExistence type="predicted"/>
<dbReference type="RefSeq" id="WP_277410233.1">
    <property type="nucleotide sequence ID" value="NZ_CP114203.1"/>
</dbReference>
<accession>A0ABY7JHP0</accession>
<dbReference type="EMBL" id="CP114203">
    <property type="protein sequence ID" value="WAU02053.1"/>
    <property type="molecule type" value="Genomic_DNA"/>
</dbReference>
<keyword evidence="3" id="KW-1185">Reference proteome</keyword>
<protein>
    <submittedName>
        <fullName evidence="2">Uncharacterized protein</fullName>
    </submittedName>
</protein>
<gene>
    <name evidence="1" type="ORF">STRNI_000002</name>
    <name evidence="2" type="ORF">STRNI_008226</name>
</gene>
<reference evidence="2 3" key="1">
    <citation type="submission" date="2022-12" db="EMBL/GenBank/DDBJ databases">
        <authorList>
            <person name="Ruckert C."/>
            <person name="Busche T."/>
            <person name="Kalinowski J."/>
            <person name="Wittmann C."/>
        </authorList>
    </citation>
    <scope>NUCLEOTIDE SEQUENCE [LARGE SCALE GENOMIC DNA]</scope>
    <source>
        <strain evidence="2 3">DSM 40276</strain>
    </source>
</reference>
<sequence>MRQRERADLVLLEEFVRGTVLPRTHPNTTERRRVLEALGEAGGLCTARTVEMSSGDVILCTREAGHYDPDDLPGWKRGRSDKTPGSWHLADGSIWSDAGAACYPHAAV</sequence>
<dbReference type="GeneID" id="301337358"/>
<dbReference type="Proteomes" id="UP001210169">
    <property type="component" value="Chromosome"/>
</dbReference>
<evidence type="ECO:0000313" key="1">
    <source>
        <dbReference type="EMBL" id="WAU02053.1"/>
    </source>
</evidence>
<evidence type="ECO:0000313" key="2">
    <source>
        <dbReference type="EMBL" id="WAU09411.1"/>
    </source>
</evidence>